<keyword evidence="2" id="KW-1185">Reference proteome</keyword>
<dbReference type="EMBL" id="BPLR01000297">
    <property type="protein sequence ID" value="GIY93744.1"/>
    <property type="molecule type" value="Genomic_DNA"/>
</dbReference>
<organism evidence="1 2">
    <name type="scientific">Caerostris extrusa</name>
    <name type="common">Bark spider</name>
    <name type="synonym">Caerostris bankana</name>
    <dbReference type="NCBI Taxonomy" id="172846"/>
    <lineage>
        <taxon>Eukaryota</taxon>
        <taxon>Metazoa</taxon>
        <taxon>Ecdysozoa</taxon>
        <taxon>Arthropoda</taxon>
        <taxon>Chelicerata</taxon>
        <taxon>Arachnida</taxon>
        <taxon>Araneae</taxon>
        <taxon>Araneomorphae</taxon>
        <taxon>Entelegynae</taxon>
        <taxon>Araneoidea</taxon>
        <taxon>Araneidae</taxon>
        <taxon>Caerostris</taxon>
    </lineage>
</organism>
<name>A0AAV4XGG7_CAEEX</name>
<evidence type="ECO:0000313" key="1">
    <source>
        <dbReference type="EMBL" id="GIY93744.1"/>
    </source>
</evidence>
<dbReference type="Proteomes" id="UP001054945">
    <property type="component" value="Unassembled WGS sequence"/>
</dbReference>
<proteinExistence type="predicted"/>
<protein>
    <submittedName>
        <fullName evidence="1">Uncharacterized protein</fullName>
    </submittedName>
</protein>
<gene>
    <name evidence="1" type="ORF">CEXT_285671</name>
</gene>
<dbReference type="AlphaFoldDB" id="A0AAV4XGG7"/>
<reference evidence="1 2" key="1">
    <citation type="submission" date="2021-06" db="EMBL/GenBank/DDBJ databases">
        <title>Caerostris extrusa draft genome.</title>
        <authorList>
            <person name="Kono N."/>
            <person name="Arakawa K."/>
        </authorList>
    </citation>
    <scope>NUCLEOTIDE SEQUENCE [LARGE SCALE GENOMIC DNA]</scope>
</reference>
<accession>A0AAV4XGG7</accession>
<evidence type="ECO:0000313" key="2">
    <source>
        <dbReference type="Proteomes" id="UP001054945"/>
    </source>
</evidence>
<comment type="caution">
    <text evidence="1">The sequence shown here is derived from an EMBL/GenBank/DDBJ whole genome shotgun (WGS) entry which is preliminary data.</text>
</comment>
<sequence>MSLQGNNARRHYWAGDYGWVIPGSLQASSPPDCQPSLTPATALLNEDSCHFHRNLKANRRAFEKTTGWLRVAACRHTTGHTAQCMVNYGSLFLAPDSKEMKTLPS</sequence>